<evidence type="ECO:0000313" key="1">
    <source>
        <dbReference type="EMBL" id="KAI0295667.1"/>
    </source>
</evidence>
<dbReference type="AlphaFoldDB" id="A0AAD4QJW6"/>
<reference evidence="1" key="1">
    <citation type="journal article" date="2022" name="New Phytol.">
        <title>Evolutionary transition to the ectomycorrhizal habit in the genomes of a hyperdiverse lineage of mushroom-forming fungi.</title>
        <authorList>
            <person name="Looney B."/>
            <person name="Miyauchi S."/>
            <person name="Morin E."/>
            <person name="Drula E."/>
            <person name="Courty P.E."/>
            <person name="Kohler A."/>
            <person name="Kuo A."/>
            <person name="LaButti K."/>
            <person name="Pangilinan J."/>
            <person name="Lipzen A."/>
            <person name="Riley R."/>
            <person name="Andreopoulos W."/>
            <person name="He G."/>
            <person name="Johnson J."/>
            <person name="Nolan M."/>
            <person name="Tritt A."/>
            <person name="Barry K.W."/>
            <person name="Grigoriev I.V."/>
            <person name="Nagy L.G."/>
            <person name="Hibbett D."/>
            <person name="Henrissat B."/>
            <person name="Matheny P.B."/>
            <person name="Labbe J."/>
            <person name="Martin F.M."/>
        </authorList>
    </citation>
    <scope>NUCLEOTIDE SEQUENCE</scope>
    <source>
        <strain evidence="1">BPL690</strain>
    </source>
</reference>
<accession>A0AAD4QJW6</accession>
<dbReference type="Proteomes" id="UP001203297">
    <property type="component" value="Unassembled WGS sequence"/>
</dbReference>
<name>A0AAD4QJW6_9AGAM</name>
<proteinExistence type="predicted"/>
<protein>
    <submittedName>
        <fullName evidence="1">Uncharacterized protein</fullName>
    </submittedName>
</protein>
<comment type="caution">
    <text evidence="1">The sequence shown here is derived from an EMBL/GenBank/DDBJ whole genome shotgun (WGS) entry which is preliminary data.</text>
</comment>
<organism evidence="1 2">
    <name type="scientific">Multifurca ochricompacta</name>
    <dbReference type="NCBI Taxonomy" id="376703"/>
    <lineage>
        <taxon>Eukaryota</taxon>
        <taxon>Fungi</taxon>
        <taxon>Dikarya</taxon>
        <taxon>Basidiomycota</taxon>
        <taxon>Agaricomycotina</taxon>
        <taxon>Agaricomycetes</taxon>
        <taxon>Russulales</taxon>
        <taxon>Russulaceae</taxon>
        <taxon>Multifurca</taxon>
    </lineage>
</organism>
<keyword evidence="2" id="KW-1185">Reference proteome</keyword>
<evidence type="ECO:0000313" key="2">
    <source>
        <dbReference type="Proteomes" id="UP001203297"/>
    </source>
</evidence>
<gene>
    <name evidence="1" type="ORF">B0F90DRAFT_1670018</name>
</gene>
<sequence>MVSSSPIHYYAKGSTQYAAWKQITDLGITEEITTETLSQAAQYEVKVWQEYVTRYGNIGDNQAKKFMYVRDSLPFCQVIIDGWIVLQVAHRIDRSKNPSSSPPTHGSLSGGGIIATNVDYRLAQSQAQQDALSILNQLLEYDVERLLRYSDQYLRLRNK</sequence>
<dbReference type="EMBL" id="WTXG01000055">
    <property type="protein sequence ID" value="KAI0295667.1"/>
    <property type="molecule type" value="Genomic_DNA"/>
</dbReference>